<reference evidence="3" key="1">
    <citation type="submission" date="2018-04" db="EMBL/GenBank/DDBJ databases">
        <title>Genomes of Endosymbiotic and Endophytic Bradyrhizobium Publication status.</title>
        <authorList>
            <person name="Guha S."/>
            <person name="Jorrin B."/>
            <person name="Sarkar M."/>
            <person name="Poole P.S."/>
            <person name="DasGupta M."/>
        </authorList>
    </citation>
    <scope>NUCLEOTIDE SEQUENCE</scope>
    <source>
        <strain evidence="3">WBOS16</strain>
    </source>
</reference>
<dbReference type="AlphaFoldDB" id="A0AAE9NBL7"/>
<dbReference type="InterPro" id="IPR021331">
    <property type="entry name" value="Hva1_TUDOR"/>
</dbReference>
<organism evidence="3 4">
    <name type="scientific">Bradyrhizobium betae</name>
    <dbReference type="NCBI Taxonomy" id="244734"/>
    <lineage>
        <taxon>Bacteria</taxon>
        <taxon>Pseudomonadati</taxon>
        <taxon>Pseudomonadota</taxon>
        <taxon>Alphaproteobacteria</taxon>
        <taxon>Hyphomicrobiales</taxon>
        <taxon>Nitrobacteraceae</taxon>
        <taxon>Bradyrhizobium</taxon>
    </lineage>
</organism>
<proteinExistence type="predicted"/>
<protein>
    <submittedName>
        <fullName evidence="3">DUF2945 domain-containing protein</fullName>
    </submittedName>
</protein>
<sequence>MPKPPTKSFKRGDHVSWNSEAGRVRGHIQRVHRRDVDYKGYTHHASPDDPQYEIKSDKTDHVALHKGRALRLLKS</sequence>
<evidence type="ECO:0000256" key="1">
    <source>
        <dbReference type="SAM" id="MobiDB-lite"/>
    </source>
</evidence>
<dbReference type="Gene3D" id="2.30.30.1060">
    <property type="match status" value="1"/>
</dbReference>
<dbReference type="Proteomes" id="UP001058872">
    <property type="component" value="Chromosome"/>
</dbReference>
<dbReference type="Pfam" id="PF11160">
    <property type="entry name" value="Hva1_TUDOR"/>
    <property type="match status" value="1"/>
</dbReference>
<dbReference type="EMBL" id="CP028989">
    <property type="protein sequence ID" value="UUO65558.1"/>
    <property type="molecule type" value="Genomic_DNA"/>
</dbReference>
<evidence type="ECO:0000259" key="2">
    <source>
        <dbReference type="Pfam" id="PF11160"/>
    </source>
</evidence>
<dbReference type="RefSeq" id="WP_028134241.1">
    <property type="nucleotide sequence ID" value="NZ_CP028989.1"/>
</dbReference>
<evidence type="ECO:0000313" key="4">
    <source>
        <dbReference type="Proteomes" id="UP001058872"/>
    </source>
</evidence>
<accession>A0AAE9NBL7</accession>
<evidence type="ECO:0000313" key="3">
    <source>
        <dbReference type="EMBL" id="UUO65558.1"/>
    </source>
</evidence>
<name>A0AAE9NBL7_9BRAD</name>
<feature type="region of interest" description="Disordered" evidence="1">
    <location>
        <begin position="38"/>
        <end position="60"/>
    </location>
</feature>
<gene>
    <name evidence="3" type="ORF">DCM83_10305</name>
</gene>
<feature type="domain" description="Hypervirulence associated protein TUDOR" evidence="2">
    <location>
        <begin position="12"/>
        <end position="70"/>
    </location>
</feature>